<reference evidence="2 3" key="1">
    <citation type="journal article" date="2020" name="Nat. Commun.">
        <title>Genome of Tripterygium wilfordii and identification of cytochrome P450 involved in triptolide biosynthesis.</title>
        <authorList>
            <person name="Tu L."/>
            <person name="Su P."/>
            <person name="Zhang Z."/>
            <person name="Gao L."/>
            <person name="Wang J."/>
            <person name="Hu T."/>
            <person name="Zhou J."/>
            <person name="Zhang Y."/>
            <person name="Zhao Y."/>
            <person name="Liu Y."/>
            <person name="Song Y."/>
            <person name="Tong Y."/>
            <person name="Lu Y."/>
            <person name="Yang J."/>
            <person name="Xu C."/>
            <person name="Jia M."/>
            <person name="Peters R.J."/>
            <person name="Huang L."/>
            <person name="Gao W."/>
        </authorList>
    </citation>
    <scope>NUCLEOTIDE SEQUENCE [LARGE SCALE GENOMIC DNA]</scope>
    <source>
        <strain evidence="3">cv. XIE 37</strain>
        <tissue evidence="2">Leaf</tissue>
    </source>
</reference>
<dbReference type="AlphaFoldDB" id="A0A7J7CRB4"/>
<organism evidence="2 3">
    <name type="scientific">Tripterygium wilfordii</name>
    <name type="common">Thunder God vine</name>
    <dbReference type="NCBI Taxonomy" id="458696"/>
    <lineage>
        <taxon>Eukaryota</taxon>
        <taxon>Viridiplantae</taxon>
        <taxon>Streptophyta</taxon>
        <taxon>Embryophyta</taxon>
        <taxon>Tracheophyta</taxon>
        <taxon>Spermatophyta</taxon>
        <taxon>Magnoliopsida</taxon>
        <taxon>eudicotyledons</taxon>
        <taxon>Gunneridae</taxon>
        <taxon>Pentapetalae</taxon>
        <taxon>rosids</taxon>
        <taxon>fabids</taxon>
        <taxon>Celastrales</taxon>
        <taxon>Celastraceae</taxon>
        <taxon>Tripterygium</taxon>
    </lineage>
</organism>
<evidence type="ECO:0000259" key="1">
    <source>
        <dbReference type="Pfam" id="PF14111"/>
    </source>
</evidence>
<protein>
    <recommendedName>
        <fullName evidence="1">DUF4283 domain-containing protein</fullName>
    </recommendedName>
</protein>
<dbReference type="EMBL" id="JAAARO010000014">
    <property type="protein sequence ID" value="KAF5736652.1"/>
    <property type="molecule type" value="Genomic_DNA"/>
</dbReference>
<dbReference type="Pfam" id="PF14111">
    <property type="entry name" value="DUF4283"/>
    <property type="match status" value="1"/>
</dbReference>
<dbReference type="InterPro" id="IPR025558">
    <property type="entry name" value="DUF4283"/>
</dbReference>
<keyword evidence="3" id="KW-1185">Reference proteome</keyword>
<gene>
    <name evidence="2" type="ORF">HS088_TW14G00799</name>
</gene>
<dbReference type="InParanoid" id="A0A7J7CRB4"/>
<name>A0A7J7CRB4_TRIWF</name>
<feature type="domain" description="DUF4283" evidence="1">
    <location>
        <begin position="37"/>
        <end position="108"/>
    </location>
</feature>
<dbReference type="Proteomes" id="UP000593562">
    <property type="component" value="Unassembled WGS sequence"/>
</dbReference>
<accession>A0A7J7CRB4</accession>
<comment type="caution">
    <text evidence="2">The sequence shown here is derived from an EMBL/GenBank/DDBJ whole genome shotgun (WGS) entry which is preliminary data.</text>
</comment>
<proteinExistence type="predicted"/>
<sequence length="147" mass="16433">MEDLTAKWGKISLTAAEGEAICIVDLDPRVNSLVSDCSIIGKICLDRSVSKEVLATTMGSIWKISSVPCFMELGQNMFIITFGNIRDKKRILAGRPWSFDRNLLVLKEIDTSIPIGDTSFDTEELAGFLGVFWRGSLQEPLWWFLSV</sequence>
<evidence type="ECO:0000313" key="2">
    <source>
        <dbReference type="EMBL" id="KAF5736652.1"/>
    </source>
</evidence>
<evidence type="ECO:0000313" key="3">
    <source>
        <dbReference type="Proteomes" id="UP000593562"/>
    </source>
</evidence>